<dbReference type="GO" id="GO:0016020">
    <property type="term" value="C:membrane"/>
    <property type="evidence" value="ECO:0007669"/>
    <property type="project" value="UniProtKB-SubCell"/>
</dbReference>
<evidence type="ECO:0000256" key="4">
    <source>
        <dbReference type="ARBA" id="ARBA00022927"/>
    </source>
</evidence>
<dbReference type="RefSeq" id="XP_005851758.1">
    <property type="nucleotide sequence ID" value="XM_005851696.1"/>
</dbReference>
<dbReference type="OMA" id="ANSHRVG"/>
<keyword evidence="11" id="KW-1185">Reference proteome</keyword>
<keyword evidence="3 8" id="KW-0812">Transmembrane</keyword>
<proteinExistence type="predicted"/>
<dbReference type="OrthoDB" id="261831at2759"/>
<evidence type="ECO:0000256" key="5">
    <source>
        <dbReference type="ARBA" id="ARBA00022989"/>
    </source>
</evidence>
<evidence type="ECO:0000256" key="1">
    <source>
        <dbReference type="ARBA" id="ARBA00004167"/>
    </source>
</evidence>
<evidence type="ECO:0000256" key="7">
    <source>
        <dbReference type="SAM" id="MobiDB-lite"/>
    </source>
</evidence>
<accession>E1Z2G1</accession>
<keyword evidence="6 8" id="KW-0472">Membrane</keyword>
<dbReference type="Pfam" id="PF05739">
    <property type="entry name" value="SNARE"/>
    <property type="match status" value="1"/>
</dbReference>
<dbReference type="Proteomes" id="UP000008141">
    <property type="component" value="Unassembled WGS sequence"/>
</dbReference>
<keyword evidence="2" id="KW-0813">Transport</keyword>
<dbReference type="PROSITE" id="PS50192">
    <property type="entry name" value="T_SNARE"/>
    <property type="match status" value="1"/>
</dbReference>
<dbReference type="GO" id="GO:0015031">
    <property type="term" value="P:protein transport"/>
    <property type="evidence" value="ECO:0007669"/>
    <property type="project" value="UniProtKB-KW"/>
</dbReference>
<dbReference type="STRING" id="554065.E1Z2G1"/>
<dbReference type="Gene3D" id="1.20.5.110">
    <property type="match status" value="1"/>
</dbReference>
<dbReference type="InterPro" id="IPR000727">
    <property type="entry name" value="T_SNARE_dom"/>
</dbReference>
<reference evidence="10 11" key="1">
    <citation type="journal article" date="2010" name="Plant Cell">
        <title>The Chlorella variabilis NC64A genome reveals adaptation to photosymbiosis, coevolution with viruses, and cryptic sex.</title>
        <authorList>
            <person name="Blanc G."/>
            <person name="Duncan G."/>
            <person name="Agarkova I."/>
            <person name="Borodovsky M."/>
            <person name="Gurnon J."/>
            <person name="Kuo A."/>
            <person name="Lindquist E."/>
            <person name="Lucas S."/>
            <person name="Pangilinan J."/>
            <person name="Polle J."/>
            <person name="Salamov A."/>
            <person name="Terry A."/>
            <person name="Yamada T."/>
            <person name="Dunigan D.D."/>
            <person name="Grigoriev I.V."/>
            <person name="Claverie J.M."/>
            <person name="Van Etten J.L."/>
        </authorList>
    </citation>
    <scope>NUCLEOTIDE SEQUENCE [LARGE SCALE GENOMIC DNA]</scope>
    <source>
        <strain evidence="10 11">NC64A</strain>
    </source>
</reference>
<dbReference type="eggNOG" id="KOG1267">
    <property type="taxonomic scope" value="Eukaryota"/>
</dbReference>
<dbReference type="GO" id="GO:0012505">
    <property type="term" value="C:endomembrane system"/>
    <property type="evidence" value="ECO:0007669"/>
    <property type="project" value="UniProtKB-ARBA"/>
</dbReference>
<name>E1Z2G1_CHLVA</name>
<evidence type="ECO:0000313" key="11">
    <source>
        <dbReference type="Proteomes" id="UP000008141"/>
    </source>
</evidence>
<dbReference type="AlphaFoldDB" id="E1Z2G1"/>
<dbReference type="FunCoup" id="E1Z2G1">
    <property type="interactions" value="161"/>
</dbReference>
<evidence type="ECO:0000256" key="6">
    <source>
        <dbReference type="ARBA" id="ARBA00023136"/>
    </source>
</evidence>
<comment type="subcellular location">
    <subcellularLocation>
        <location evidence="1">Membrane</location>
        <topology evidence="1">Single-pass membrane protein</topology>
    </subcellularLocation>
</comment>
<sequence>MSQRHHGGYASRPGLSARQPLFGGAGGAHSDQLQINIESGTVELDDEIDQLRSSVGRLKQVSEAIGEENRLTAQVMDSLETAVEQARLSLRKTMKRLGRAYQQTKSNHMLHLMVFAISLFFLVYFWAKVHRLIKWIF</sequence>
<evidence type="ECO:0000313" key="10">
    <source>
        <dbReference type="EMBL" id="EFN59656.1"/>
    </source>
</evidence>
<gene>
    <name evidence="10" type="ORF">CHLNCDRAFT_59531</name>
</gene>
<feature type="region of interest" description="Disordered" evidence="7">
    <location>
        <begin position="1"/>
        <end position="27"/>
    </location>
</feature>
<feature type="domain" description="T-SNARE coiled-coil homology" evidence="9">
    <location>
        <begin position="38"/>
        <end position="100"/>
    </location>
</feature>
<dbReference type="InParanoid" id="E1Z2G1"/>
<protein>
    <recommendedName>
        <fullName evidence="9">t-SNARE coiled-coil homology domain-containing protein</fullName>
    </recommendedName>
</protein>
<dbReference type="PANTHER" id="PTHR12791">
    <property type="entry name" value="GOLGI SNARE BET1-RELATED"/>
    <property type="match status" value="1"/>
</dbReference>
<evidence type="ECO:0000256" key="3">
    <source>
        <dbReference type="ARBA" id="ARBA00022692"/>
    </source>
</evidence>
<evidence type="ECO:0000256" key="2">
    <source>
        <dbReference type="ARBA" id="ARBA00022448"/>
    </source>
</evidence>
<keyword evidence="4" id="KW-0653">Protein transport</keyword>
<keyword evidence="5 8" id="KW-1133">Transmembrane helix</keyword>
<organism evidence="11">
    <name type="scientific">Chlorella variabilis</name>
    <name type="common">Green alga</name>
    <dbReference type="NCBI Taxonomy" id="554065"/>
    <lineage>
        <taxon>Eukaryota</taxon>
        <taxon>Viridiplantae</taxon>
        <taxon>Chlorophyta</taxon>
        <taxon>core chlorophytes</taxon>
        <taxon>Trebouxiophyceae</taxon>
        <taxon>Chlorellales</taxon>
        <taxon>Chlorellaceae</taxon>
        <taxon>Chlorella clade</taxon>
        <taxon>Chlorella</taxon>
    </lineage>
</organism>
<feature type="transmembrane region" description="Helical" evidence="8">
    <location>
        <begin position="109"/>
        <end position="127"/>
    </location>
</feature>
<dbReference type="KEGG" id="cvr:CHLNCDRAFT_59531"/>
<dbReference type="SUPFAM" id="SSF58038">
    <property type="entry name" value="SNARE fusion complex"/>
    <property type="match status" value="1"/>
</dbReference>
<dbReference type="CDD" id="cd15841">
    <property type="entry name" value="SNARE_Qc"/>
    <property type="match status" value="1"/>
</dbReference>
<dbReference type="EMBL" id="GL433835">
    <property type="protein sequence ID" value="EFN59656.1"/>
    <property type="molecule type" value="Genomic_DNA"/>
</dbReference>
<evidence type="ECO:0000256" key="8">
    <source>
        <dbReference type="SAM" id="Phobius"/>
    </source>
</evidence>
<dbReference type="GO" id="GO:0005737">
    <property type="term" value="C:cytoplasm"/>
    <property type="evidence" value="ECO:0007669"/>
    <property type="project" value="UniProtKB-ARBA"/>
</dbReference>
<evidence type="ECO:0000259" key="9">
    <source>
        <dbReference type="PROSITE" id="PS50192"/>
    </source>
</evidence>
<dbReference type="GeneID" id="17359007"/>